<evidence type="ECO:0000259" key="2">
    <source>
        <dbReference type="Pfam" id="PF12969"/>
    </source>
</evidence>
<dbReference type="InterPro" id="IPR024544">
    <property type="entry name" value="DUF3858"/>
</dbReference>
<dbReference type="EMBL" id="AP025314">
    <property type="protein sequence ID" value="BDD09781.1"/>
    <property type="molecule type" value="Genomic_DNA"/>
</dbReference>
<dbReference type="InterPro" id="IPR038765">
    <property type="entry name" value="Papain-like_cys_pep_sf"/>
</dbReference>
<evidence type="ECO:0000259" key="3">
    <source>
        <dbReference type="Pfam" id="PF12970"/>
    </source>
</evidence>
<dbReference type="Gene3D" id="2.60.120.1130">
    <property type="match status" value="1"/>
</dbReference>
<feature type="signal peptide" evidence="1">
    <location>
        <begin position="1"/>
        <end position="23"/>
    </location>
</feature>
<organism evidence="4 5">
    <name type="scientific">Fulvitalea axinellae</name>
    <dbReference type="NCBI Taxonomy" id="1182444"/>
    <lineage>
        <taxon>Bacteria</taxon>
        <taxon>Pseudomonadati</taxon>
        <taxon>Bacteroidota</taxon>
        <taxon>Cytophagia</taxon>
        <taxon>Cytophagales</taxon>
        <taxon>Persicobacteraceae</taxon>
        <taxon>Fulvitalea</taxon>
    </lineage>
</organism>
<protein>
    <recommendedName>
        <fullName evidence="6">DUF3857 domain-containing protein</fullName>
    </recommendedName>
</protein>
<dbReference type="AlphaFoldDB" id="A0AAU9CLA9"/>
<name>A0AAU9CLA9_9BACT</name>
<gene>
    <name evidence="4" type="ORF">FUAX_22130</name>
</gene>
<feature type="domain" description="DUF3857" evidence="2">
    <location>
        <begin position="58"/>
        <end position="220"/>
    </location>
</feature>
<evidence type="ECO:0000313" key="4">
    <source>
        <dbReference type="EMBL" id="BDD09781.1"/>
    </source>
</evidence>
<feature type="chain" id="PRO_5043806944" description="DUF3857 domain-containing protein" evidence="1">
    <location>
        <begin position="24"/>
        <end position="640"/>
    </location>
</feature>
<evidence type="ECO:0008006" key="6">
    <source>
        <dbReference type="Google" id="ProtNLM"/>
    </source>
</evidence>
<dbReference type="Gene3D" id="3.10.620.30">
    <property type="match status" value="1"/>
</dbReference>
<dbReference type="KEGG" id="fax:FUAX_22130"/>
<dbReference type="InterPro" id="IPR024618">
    <property type="entry name" value="DUF3857"/>
</dbReference>
<dbReference type="SUPFAM" id="SSF54001">
    <property type="entry name" value="Cysteine proteinases"/>
    <property type="match status" value="1"/>
</dbReference>
<sequence>MKHIKSLTLLWLMFLAGSFTLSAKDKPEYSIINIPGELLKEADAVIRQNQLSIFIQPDFRVKEISKEVITIFNAQKDDASEKVIHYDKYISIKNISCNIYDASGNFVKSVKNKDINDYSAVSGVSLYEDNRVKHLKAEYGRYPYTVEIQYERLHKGYLELPRWIVQNDTRIAVQNSSLIVENTGDQELKYITTNLKTTPKTEDISDGKRYTWKVENIPAIERLEPYYPAIEQVPGVGLQTDKFNYLGFEGSKASWPELIQWEHDLQIGRQELPENLKAKIKELTDGLSPLEKAKTVYEWMQKNTRYVSVQLGIGGFQAMLAQDVYSKGYGDCKALTNYTKALLDVVGVKSVYASVYGGDSPPIIRKGEISQRYTNHVILCIPNEKDTVWLECTSQTNPFGYLGDFTGNRTAMFCEDGKGRIVNTTSYSEKDNRRVRTTTVKLSEDGNAEIEITSKSQGILYEFPDAISRKSEDERRKILYKALEVPNPNIESYKVKIFPNRLPSSLENIKINARRVATKTGNRIFLRPNIVNRYPKITSSKHQRKYDFILRNPKQEIDSVIWTIPEGMEIETQPKDVKIDTPYGKYETAIKLEGNKLTYTRIYLRKAGKFPPEEYQKFIEFRQTMYKNDKKRVVMKKRST</sequence>
<dbReference type="Pfam" id="PF12969">
    <property type="entry name" value="DUF3857"/>
    <property type="match status" value="1"/>
</dbReference>
<evidence type="ECO:0000256" key="1">
    <source>
        <dbReference type="SAM" id="SignalP"/>
    </source>
</evidence>
<keyword evidence="5" id="KW-1185">Reference proteome</keyword>
<dbReference type="Gene3D" id="2.60.40.3140">
    <property type="match status" value="1"/>
</dbReference>
<dbReference type="Pfam" id="PF12970">
    <property type="entry name" value="DUF3858"/>
    <property type="match status" value="1"/>
</dbReference>
<proteinExistence type="predicted"/>
<dbReference type="RefSeq" id="WP_338391373.1">
    <property type="nucleotide sequence ID" value="NZ_AP025314.1"/>
</dbReference>
<reference evidence="4 5" key="1">
    <citation type="submission" date="2021-12" db="EMBL/GenBank/DDBJ databases">
        <title>Genome sequencing of bacteria with rrn-lacking chromosome and rrn-plasmid.</title>
        <authorList>
            <person name="Anda M."/>
            <person name="Iwasaki W."/>
        </authorList>
    </citation>
    <scope>NUCLEOTIDE SEQUENCE [LARGE SCALE GENOMIC DNA]</scope>
    <source>
        <strain evidence="4 5">DSM 100852</strain>
    </source>
</reference>
<feature type="domain" description="DUF3858" evidence="3">
    <location>
        <begin position="542"/>
        <end position="634"/>
    </location>
</feature>
<accession>A0AAU9CLA9</accession>
<dbReference type="Proteomes" id="UP001348817">
    <property type="component" value="Chromosome"/>
</dbReference>
<evidence type="ECO:0000313" key="5">
    <source>
        <dbReference type="Proteomes" id="UP001348817"/>
    </source>
</evidence>
<keyword evidence="1" id="KW-0732">Signal</keyword>